<reference evidence="1 2" key="1">
    <citation type="submission" date="2006-02" db="EMBL/GenBank/DDBJ databases">
        <authorList>
            <person name="Moran M.A."/>
            <person name="Kjelleberg S."/>
            <person name="Egan S."/>
            <person name="Saunders N."/>
            <person name="Thomas T."/>
            <person name="Ferriera S."/>
            <person name="Johnson J."/>
            <person name="Kravitz S."/>
            <person name="Halpern A."/>
            <person name="Remington K."/>
            <person name="Beeson K."/>
            <person name="Tran B."/>
            <person name="Rogers Y.-H."/>
            <person name="Friedman R."/>
            <person name="Venter J.C."/>
        </authorList>
    </citation>
    <scope>NUCLEOTIDE SEQUENCE [LARGE SCALE GENOMIC DNA]</scope>
    <source>
        <strain evidence="1 2">D2</strain>
    </source>
</reference>
<accession>A4CAD8</accession>
<dbReference type="RefSeq" id="WP_009840177.1">
    <property type="nucleotide sequence ID" value="NZ_CH959301.1"/>
</dbReference>
<keyword evidence="2" id="KW-1185">Reference proteome</keyword>
<dbReference type="eggNOG" id="ENOG502Z8MU">
    <property type="taxonomic scope" value="Bacteria"/>
</dbReference>
<dbReference type="AlphaFoldDB" id="A4CAD8"/>
<comment type="caution">
    <text evidence="1">The sequence shown here is derived from an EMBL/GenBank/DDBJ whole genome shotgun (WGS) entry which is preliminary data.</text>
</comment>
<dbReference type="HOGENOM" id="CLU_1155756_0_0_6"/>
<organism evidence="1 2">
    <name type="scientific">Pseudoalteromonas tunicata D2</name>
    <dbReference type="NCBI Taxonomy" id="87626"/>
    <lineage>
        <taxon>Bacteria</taxon>
        <taxon>Pseudomonadati</taxon>
        <taxon>Pseudomonadota</taxon>
        <taxon>Gammaproteobacteria</taxon>
        <taxon>Alteromonadales</taxon>
        <taxon>Pseudoalteromonadaceae</taxon>
        <taxon>Pseudoalteromonas</taxon>
    </lineage>
</organism>
<evidence type="ECO:0008006" key="3">
    <source>
        <dbReference type="Google" id="ProtNLM"/>
    </source>
</evidence>
<sequence length="222" mass="23977">MSNLFNHNGIKITLLAGLTATLMGCGSSDEVDEALEKNAKFSFVNSLDSTSDFYVDKRSISLGYSGLFDSKNRVSDDVSQNSVGATYSYNYKAINNMVNVGVKESNGNEEKNYDTLKDGDNLWVIAWQSGNDKKISFVNKKKQDQADIFNVRVFASGNYSVAIDGNQATATKSGEISSYMAVNNCANGLAVNGVAIDLCTGDFGKSYLVVVDANGKRVMAQE</sequence>
<evidence type="ECO:0000313" key="2">
    <source>
        <dbReference type="Proteomes" id="UP000006201"/>
    </source>
</evidence>
<name>A4CAD8_9GAMM</name>
<gene>
    <name evidence="1" type="ORF">PTD2_21062</name>
</gene>
<dbReference type="Proteomes" id="UP000006201">
    <property type="component" value="Unassembled WGS sequence"/>
</dbReference>
<protein>
    <recommendedName>
        <fullName evidence="3">Lipoprotein</fullName>
    </recommendedName>
</protein>
<evidence type="ECO:0000313" key="1">
    <source>
        <dbReference type="EMBL" id="EAR28346.1"/>
    </source>
</evidence>
<proteinExistence type="predicted"/>
<dbReference type="EMBL" id="AAOH01000004">
    <property type="protein sequence ID" value="EAR28346.1"/>
    <property type="molecule type" value="Genomic_DNA"/>
</dbReference>